<comment type="catalytic activity">
    <reaction evidence="10 11">
        <text>tRNA(Val) + L-valine + ATP = L-valyl-tRNA(Val) + AMP + diphosphate</text>
        <dbReference type="Rhea" id="RHEA:10704"/>
        <dbReference type="Rhea" id="RHEA-COMP:9672"/>
        <dbReference type="Rhea" id="RHEA-COMP:9708"/>
        <dbReference type="ChEBI" id="CHEBI:30616"/>
        <dbReference type="ChEBI" id="CHEBI:33019"/>
        <dbReference type="ChEBI" id="CHEBI:57762"/>
        <dbReference type="ChEBI" id="CHEBI:78442"/>
        <dbReference type="ChEBI" id="CHEBI:78537"/>
        <dbReference type="ChEBI" id="CHEBI:456215"/>
        <dbReference type="EC" id="6.1.1.9"/>
    </reaction>
</comment>
<dbReference type="Gene3D" id="3.90.740.10">
    <property type="entry name" value="Valyl/Leucyl/Isoleucyl-tRNA synthetase, editing domain"/>
    <property type="match status" value="1"/>
</dbReference>
<proteinExistence type="inferred from homology"/>
<feature type="domain" description="Aminoacyl-tRNA synthetase class Ia" evidence="12">
    <location>
        <begin position="438"/>
        <end position="565"/>
    </location>
</feature>
<dbReference type="PRINTS" id="PR00986">
    <property type="entry name" value="TRNASYNTHVAL"/>
</dbReference>
<dbReference type="GO" id="GO:0002161">
    <property type="term" value="F:aminoacyl-tRNA deacylase activity"/>
    <property type="evidence" value="ECO:0007669"/>
    <property type="project" value="InterPro"/>
</dbReference>
<dbReference type="InterPro" id="IPR014729">
    <property type="entry name" value="Rossmann-like_a/b/a_fold"/>
</dbReference>
<dbReference type="PROSITE" id="PS00178">
    <property type="entry name" value="AA_TRNA_LIGASE_I"/>
    <property type="match status" value="1"/>
</dbReference>
<dbReference type="Pfam" id="PF00133">
    <property type="entry name" value="tRNA-synt_1"/>
    <property type="match status" value="2"/>
</dbReference>
<dbReference type="OrthoDB" id="9810365at2"/>
<evidence type="ECO:0000313" key="16">
    <source>
        <dbReference type="Proteomes" id="UP000019267"/>
    </source>
</evidence>
<dbReference type="InterPro" id="IPR002303">
    <property type="entry name" value="Valyl-tRNA_ligase"/>
</dbReference>
<dbReference type="eggNOG" id="COG0525">
    <property type="taxonomic scope" value="Bacteria"/>
</dbReference>
<dbReference type="NCBIfam" id="TIGR00422">
    <property type="entry name" value="valS"/>
    <property type="match status" value="1"/>
</dbReference>
<feature type="binding site" evidence="11">
    <location>
        <position position="528"/>
    </location>
    <ligand>
        <name>ATP</name>
        <dbReference type="ChEBI" id="CHEBI:30616"/>
    </ligand>
</feature>
<evidence type="ECO:0000256" key="4">
    <source>
        <dbReference type="ARBA" id="ARBA00022598"/>
    </source>
</evidence>
<comment type="domain">
    <text evidence="11">The C-terminal coiled-coil domain is crucial for aminoacylation activity.</text>
</comment>
<dbReference type="HAMAP" id="MF_02004">
    <property type="entry name" value="Val_tRNA_synth_type1"/>
    <property type="match status" value="1"/>
</dbReference>
<dbReference type="Gene3D" id="1.10.287.380">
    <property type="entry name" value="Valyl-tRNA synthetase, C-terminal domain"/>
    <property type="match status" value="1"/>
</dbReference>
<dbReference type="InterPro" id="IPR002300">
    <property type="entry name" value="aa-tRNA-synth_Ia"/>
</dbReference>
<dbReference type="KEGG" id="scq:SCULI_v1c05890"/>
<feature type="short sequence motif" description="'KMSKS' region" evidence="11">
    <location>
        <begin position="525"/>
        <end position="529"/>
    </location>
</feature>
<keyword evidence="5 11" id="KW-0547">Nucleotide-binding</keyword>
<dbReference type="SUPFAM" id="SSF52374">
    <property type="entry name" value="Nucleotidylyl transferase"/>
    <property type="match status" value="1"/>
</dbReference>
<dbReference type="CDD" id="cd00817">
    <property type="entry name" value="ValRS_core"/>
    <property type="match status" value="1"/>
</dbReference>
<dbReference type="GO" id="GO:0005524">
    <property type="term" value="F:ATP binding"/>
    <property type="evidence" value="ECO:0007669"/>
    <property type="project" value="UniProtKB-UniRule"/>
</dbReference>
<dbReference type="InterPro" id="IPR019499">
    <property type="entry name" value="Val-tRNA_synth_tRNA-bd"/>
</dbReference>
<dbReference type="GO" id="GO:0006438">
    <property type="term" value="P:valyl-tRNA aminoacylation"/>
    <property type="evidence" value="ECO:0007669"/>
    <property type="project" value="UniProtKB-UniRule"/>
</dbReference>
<dbReference type="SUPFAM" id="SSF46589">
    <property type="entry name" value="tRNA-binding arm"/>
    <property type="match status" value="1"/>
</dbReference>
<feature type="coiled-coil region" evidence="11">
    <location>
        <begin position="776"/>
        <end position="876"/>
    </location>
</feature>
<feature type="domain" description="Aminoacyl-tRNA synthetase class Ia" evidence="12">
    <location>
        <begin position="19"/>
        <end position="429"/>
    </location>
</feature>
<dbReference type="AlphaFoldDB" id="W6A7S9"/>
<dbReference type="FunFam" id="3.40.50.620:FF:000098">
    <property type="entry name" value="Valine--tRNA ligase"/>
    <property type="match status" value="1"/>
</dbReference>
<dbReference type="FunFam" id="3.40.50.620:FF:000032">
    <property type="entry name" value="Valine--tRNA ligase"/>
    <property type="match status" value="1"/>
</dbReference>
<feature type="domain" description="Valyl-tRNA synthetase tRNA-binding arm" evidence="14">
    <location>
        <begin position="816"/>
        <end position="881"/>
    </location>
</feature>
<feature type="domain" description="Methionyl/Valyl/Leucyl/Isoleucyl-tRNA synthetase anticodon-binding" evidence="13">
    <location>
        <begin position="614"/>
        <end position="755"/>
    </location>
</feature>
<keyword evidence="9 11" id="KW-0030">Aminoacyl-tRNA synthetase</keyword>
<dbReference type="PATRIC" id="fig|1276246.3.peg.588"/>
<dbReference type="InterPro" id="IPR009080">
    <property type="entry name" value="tRNAsynth_Ia_anticodon-bd"/>
</dbReference>
<dbReference type="CDD" id="cd07962">
    <property type="entry name" value="Anticodon_Ia_Val"/>
    <property type="match status" value="1"/>
</dbReference>
<dbReference type="GO" id="GO:0005829">
    <property type="term" value="C:cytosol"/>
    <property type="evidence" value="ECO:0007669"/>
    <property type="project" value="TreeGrafter"/>
</dbReference>
<dbReference type="InterPro" id="IPR033705">
    <property type="entry name" value="Anticodon_Ia_Val"/>
</dbReference>
<dbReference type="PANTHER" id="PTHR11946">
    <property type="entry name" value="VALYL-TRNA SYNTHETASES"/>
    <property type="match status" value="1"/>
</dbReference>
<dbReference type="EC" id="6.1.1.9" evidence="11"/>
<evidence type="ECO:0000259" key="13">
    <source>
        <dbReference type="Pfam" id="PF08264"/>
    </source>
</evidence>
<dbReference type="SUPFAM" id="SSF47323">
    <property type="entry name" value="Anticodon-binding domain of a subclass of class I aminoacyl-tRNA synthetases"/>
    <property type="match status" value="1"/>
</dbReference>
<dbReference type="Gene3D" id="1.10.730.10">
    <property type="entry name" value="Isoleucyl-tRNA Synthetase, Domain 1"/>
    <property type="match status" value="1"/>
</dbReference>
<dbReference type="Pfam" id="PF10458">
    <property type="entry name" value="Val_tRNA-synt_C"/>
    <property type="match status" value="1"/>
</dbReference>
<dbReference type="SUPFAM" id="SSF50677">
    <property type="entry name" value="ValRS/IleRS/LeuRS editing domain"/>
    <property type="match status" value="1"/>
</dbReference>
<evidence type="ECO:0000256" key="6">
    <source>
        <dbReference type="ARBA" id="ARBA00022840"/>
    </source>
</evidence>
<comment type="subunit">
    <text evidence="2 11">Monomer.</text>
</comment>
<comment type="subcellular location">
    <subcellularLocation>
        <location evidence="1 11">Cytoplasm</location>
    </subcellularLocation>
</comment>
<evidence type="ECO:0000259" key="12">
    <source>
        <dbReference type="Pfam" id="PF00133"/>
    </source>
</evidence>
<dbReference type="InterPro" id="IPR037118">
    <property type="entry name" value="Val-tRNA_synth_C_sf"/>
</dbReference>
<dbReference type="Pfam" id="PF08264">
    <property type="entry name" value="Anticodon_1"/>
    <property type="match status" value="1"/>
</dbReference>
<protein>
    <recommendedName>
        <fullName evidence="11">Valine--tRNA ligase</fullName>
        <ecNumber evidence="11">6.1.1.9</ecNumber>
    </recommendedName>
    <alternativeName>
        <fullName evidence="11">Valyl-tRNA synthetase</fullName>
        <shortName evidence="11">ValRS</shortName>
    </alternativeName>
</protein>
<evidence type="ECO:0000256" key="11">
    <source>
        <dbReference type="HAMAP-Rule" id="MF_02004"/>
    </source>
</evidence>
<keyword evidence="3 11" id="KW-0963">Cytoplasm</keyword>
<keyword evidence="7 11" id="KW-0648">Protein biosynthesis</keyword>
<dbReference type="Proteomes" id="UP000019267">
    <property type="component" value="Chromosome"/>
</dbReference>
<dbReference type="InterPro" id="IPR013155">
    <property type="entry name" value="M/V/L/I-tRNA-synth_anticd-bd"/>
</dbReference>
<dbReference type="Gene3D" id="3.40.50.620">
    <property type="entry name" value="HUPs"/>
    <property type="match status" value="2"/>
</dbReference>
<evidence type="ECO:0000313" key="15">
    <source>
        <dbReference type="EMBL" id="AHI52930.1"/>
    </source>
</evidence>
<name>W6A7S9_9MOLU</name>
<sequence length="882" mass="103611">MKKELAKKYDHLDIENEKYDFWIDNHYFEAQMDENKQPYAIVIPPPNVTGKLHLGHAWDYSIQDALIRYKKLNGFDTLLVPGMDHAGIATQAKVEQRLREQGISRWDLGREAFIDKVWEWKEEYASTIRQQWKKLGIGLDYSKEKFTYSPEMNELVNFVFTKMYDKGLIYKSKRIVNWDPQQKTAISNIEVIYKETKGAMYYFKYMLENDSNNFLTIATTRPETMFGDVCVVVNPKDKRYQKYIGLNVINPVNGQAIPVIGDDYVEIDFGTGVMKCTPAHDPNDYIIGEKYGLEKVNCMNPDGTLNELAYEFNGLDRFEVRKQLVEKLTQLDLFIKSEEVLHQVGYSERSNAIVEPYLSEQWFVKMDELAQQVLDLQASDNQIRFYPKRFNEVLTRWMENINDWTISRQLWWGHQIPAWYHNQTQELYVGLNPPNDIENWTRDEDVLDTWFSSALWAFSTLNWREGQLDNQLFNRYFPIDCMVTGYDIIFFWVARMIFQSLEFTKEKPFKDVLIHGLIRDEEGRKMSKSLGNGVDPMDVIDQYGSDSLRHFLLTNSSPGQDIRFSEEKIRSSWNFINKIWNASRFVMMNLDEVIANQEFEKLKSVINDSTNLSDKWILNSLSKTQKQYFEAMEKYEFTIAGKVLYNFIWDDYCSLYLELSKAQLNSQDQNAIILTKATLGFVLKEILIMLHPLMPFVSEEIYQQLDLHTSILEEEFKISQFDFAIEGFEQVIVEAIAKIREFRANQDIKNSTQLEFSLNLKESNYKNFVELNLEAINNYLKTLTNATVNLSQLDEEVTSLQVSDFFLEILNSTFIDVEKQLKELEESKNKLEQEILRSKKMLSNQNFIAKADPQKVEAEKQKAQEYEKQYQLVIDKIANLKK</sequence>
<comment type="similarity">
    <text evidence="11">Belongs to the class-I aminoacyl-tRNA synthetase family. ValS type 1 subfamily.</text>
</comment>
<evidence type="ECO:0000256" key="2">
    <source>
        <dbReference type="ARBA" id="ARBA00011245"/>
    </source>
</evidence>
<reference evidence="15 16" key="1">
    <citation type="journal article" date="2014" name="Genome Biol. Evol.">
        <title>Molecular evolution of the substrate utilization strategies and putative virulence factors in mosquito-associated Spiroplasma species.</title>
        <authorList>
            <person name="Chang T.H."/>
            <person name="Lo W.S."/>
            <person name="Ku C."/>
            <person name="Chen L.L."/>
            <person name="Kuo C.H."/>
        </authorList>
    </citation>
    <scope>NUCLEOTIDE SEQUENCE [LARGE SCALE GENOMIC DNA]</scope>
    <source>
        <strain evidence="15">AES-1</strain>
    </source>
</reference>
<feature type="short sequence motif" description="'HIGH' region" evidence="11">
    <location>
        <begin position="46"/>
        <end position="56"/>
    </location>
</feature>
<evidence type="ECO:0000256" key="10">
    <source>
        <dbReference type="ARBA" id="ARBA00047552"/>
    </source>
</evidence>
<keyword evidence="6 11" id="KW-0067">ATP-binding</keyword>
<dbReference type="InterPro" id="IPR001412">
    <property type="entry name" value="aa-tRNA-synth_I_CS"/>
</dbReference>
<dbReference type="InterPro" id="IPR009008">
    <property type="entry name" value="Val/Leu/Ile-tRNA-synth_edit"/>
</dbReference>
<dbReference type="RefSeq" id="WP_025363166.1">
    <property type="nucleotide sequence ID" value="NZ_CP006681.1"/>
</dbReference>
<accession>W6A7S9</accession>
<evidence type="ECO:0000256" key="9">
    <source>
        <dbReference type="ARBA" id="ARBA00023146"/>
    </source>
</evidence>
<dbReference type="HOGENOM" id="CLU_001493_0_2_14"/>
<organism evidence="15 16">
    <name type="scientific">Spiroplasma culicicola AES-1</name>
    <dbReference type="NCBI Taxonomy" id="1276246"/>
    <lineage>
        <taxon>Bacteria</taxon>
        <taxon>Bacillati</taxon>
        <taxon>Mycoplasmatota</taxon>
        <taxon>Mollicutes</taxon>
        <taxon>Entomoplasmatales</taxon>
        <taxon>Spiroplasmataceae</taxon>
        <taxon>Spiroplasma</taxon>
    </lineage>
</organism>
<comment type="domain">
    <text evidence="11">ValRS has two distinct active sites: one for aminoacylation and one for editing. The misactivated threonine is translocated from the active site to the editing site.</text>
</comment>
<dbReference type="PANTHER" id="PTHR11946:SF93">
    <property type="entry name" value="VALINE--TRNA LIGASE, CHLOROPLASTIC_MITOCHONDRIAL 2"/>
    <property type="match status" value="1"/>
</dbReference>
<evidence type="ECO:0000256" key="3">
    <source>
        <dbReference type="ARBA" id="ARBA00022490"/>
    </source>
</evidence>
<keyword evidence="8 11" id="KW-0175">Coiled coil</keyword>
<evidence type="ECO:0000256" key="5">
    <source>
        <dbReference type="ARBA" id="ARBA00022741"/>
    </source>
</evidence>
<evidence type="ECO:0000256" key="8">
    <source>
        <dbReference type="ARBA" id="ARBA00023054"/>
    </source>
</evidence>
<keyword evidence="4 11" id="KW-0436">Ligase</keyword>
<dbReference type="GO" id="GO:0004832">
    <property type="term" value="F:valine-tRNA ligase activity"/>
    <property type="evidence" value="ECO:0007669"/>
    <property type="project" value="UniProtKB-UniRule"/>
</dbReference>
<dbReference type="NCBIfam" id="NF004349">
    <property type="entry name" value="PRK05729.1"/>
    <property type="match status" value="1"/>
</dbReference>
<dbReference type="STRING" id="1276246.SCULI_v1c05890"/>
<gene>
    <name evidence="11 15" type="primary">valS</name>
    <name evidence="15" type="ORF">SCULI_v1c05890</name>
</gene>
<evidence type="ECO:0000256" key="1">
    <source>
        <dbReference type="ARBA" id="ARBA00004496"/>
    </source>
</evidence>
<dbReference type="InterPro" id="IPR010978">
    <property type="entry name" value="tRNA-bd_arm"/>
</dbReference>
<evidence type="ECO:0000256" key="7">
    <source>
        <dbReference type="ARBA" id="ARBA00022917"/>
    </source>
</evidence>
<dbReference type="EMBL" id="CP006681">
    <property type="protein sequence ID" value="AHI52930.1"/>
    <property type="molecule type" value="Genomic_DNA"/>
</dbReference>
<evidence type="ECO:0000259" key="14">
    <source>
        <dbReference type="Pfam" id="PF10458"/>
    </source>
</evidence>
<keyword evidence="16" id="KW-1185">Reference proteome</keyword>
<comment type="function">
    <text evidence="11">Catalyzes the attachment of valine to tRNA(Val). As ValRS can inadvertently accommodate and process structurally similar amino acids such as threonine, to avoid such errors, it has a 'posttransfer' editing activity that hydrolyzes mischarged Thr-tRNA(Val) in a tRNA-dependent manner.</text>
</comment>